<dbReference type="PROSITE" id="PS51318">
    <property type="entry name" value="TAT"/>
    <property type="match status" value="1"/>
</dbReference>
<organism evidence="1 2">
    <name type="scientific">Granulicella cerasi</name>
    <dbReference type="NCBI Taxonomy" id="741063"/>
    <lineage>
        <taxon>Bacteria</taxon>
        <taxon>Pseudomonadati</taxon>
        <taxon>Acidobacteriota</taxon>
        <taxon>Terriglobia</taxon>
        <taxon>Terriglobales</taxon>
        <taxon>Acidobacteriaceae</taxon>
        <taxon>Granulicella</taxon>
    </lineage>
</organism>
<evidence type="ECO:0000313" key="2">
    <source>
        <dbReference type="Proteomes" id="UP001596391"/>
    </source>
</evidence>
<protein>
    <submittedName>
        <fullName evidence="1">Ferritin-like domain-containing protein</fullName>
    </submittedName>
</protein>
<evidence type="ECO:0000313" key="1">
    <source>
        <dbReference type="EMBL" id="MFC6647355.1"/>
    </source>
</evidence>
<reference evidence="2" key="1">
    <citation type="journal article" date="2019" name="Int. J. Syst. Evol. Microbiol.">
        <title>The Global Catalogue of Microorganisms (GCM) 10K type strain sequencing project: providing services to taxonomists for standard genome sequencing and annotation.</title>
        <authorList>
            <consortium name="The Broad Institute Genomics Platform"/>
            <consortium name="The Broad Institute Genome Sequencing Center for Infectious Disease"/>
            <person name="Wu L."/>
            <person name="Ma J."/>
        </authorList>
    </citation>
    <scope>NUCLEOTIDE SEQUENCE [LARGE SCALE GENOMIC DNA]</scope>
    <source>
        <strain evidence="2">CGMCC 1.16026</strain>
    </source>
</reference>
<proteinExistence type="predicted"/>
<dbReference type="Proteomes" id="UP001596391">
    <property type="component" value="Unassembled WGS sequence"/>
</dbReference>
<dbReference type="Pfam" id="PF13668">
    <property type="entry name" value="Ferritin_2"/>
    <property type="match status" value="1"/>
</dbReference>
<dbReference type="EMBL" id="JBHSWI010000001">
    <property type="protein sequence ID" value="MFC6647355.1"/>
    <property type="molecule type" value="Genomic_DNA"/>
</dbReference>
<dbReference type="PANTHER" id="PTHR31694:SF26">
    <property type="entry name" value="OS05G0151100 PROTEIN"/>
    <property type="match status" value="1"/>
</dbReference>
<gene>
    <name evidence="1" type="ORF">ACFQBQ_17610</name>
</gene>
<keyword evidence="2" id="KW-1185">Reference proteome</keyword>
<dbReference type="PANTHER" id="PTHR31694">
    <property type="entry name" value="DESICCATION-LIKE PROTEIN"/>
    <property type="match status" value="1"/>
</dbReference>
<dbReference type="RefSeq" id="WP_263370743.1">
    <property type="nucleotide sequence ID" value="NZ_JAGSYD010000002.1"/>
</dbReference>
<comment type="caution">
    <text evidence="1">The sequence shown here is derived from an EMBL/GenBank/DDBJ whole genome shotgun (WGS) entry which is preliminary data.</text>
</comment>
<accession>A0ABW1ZED6</accession>
<sequence length="334" mass="33834">MANQETQQLDNIIASRRTLLMGGGAAALAAAFLPKQANAQLTPSIIGDTDILNFALNLEYLEANFYYLAAYGTTIYGAASPIAITGTGTQGTVTTVASPKVTFTSPALAAYALETAIEEGRHVNFLRSALSTAAVAMPAIDLSSNSSGTGAFDKLATAAGIAATFNPFANQANFLIAAYVFEDVGVTAYSGAAPLLSTATQPSGNLKAAASILAVEAYHAGLIRSTLNSLDPTGSLGYIGLTQKVSTLRQTLSKAANSSVTTDDVPLTTATTVTLAGTAGYPATTIADADSTNEIAFSRTTSSVLNIVTGGGLNASGTKSTGVFYPAGMNGTIA</sequence>
<name>A0ABW1ZED6_9BACT</name>
<dbReference type="InterPro" id="IPR006311">
    <property type="entry name" value="TAT_signal"/>
</dbReference>
<dbReference type="InterPro" id="IPR052965">
    <property type="entry name" value="Pigment-catalase-like"/>
</dbReference>